<keyword evidence="1" id="KW-0378">Hydrolase</keyword>
<accession>A0AC61Y3S7</accession>
<sequence length="361" mass="40658">MAVCVFACSKLNKFTDTLTQPSAREIYKREFEERPAVFSHWQAKFESAKTDSLQVNLPYAEVGSFSFLQNEVLSYELALQKGTVFTAEVAKDSAHHRVFIDLFQQKDSTFQQVESNQPEENQLRFQPKQSGTYRIMIQPEVAAHTSFFISFYEEPTYHFPVAGKGNEAIQSFWGNARDGGKRRHEGIDIFAPRGTPVVAAIDGRVSRTGNHGLGGKQVWLREGMFGNSLYYAHLDSIIAQSGQKVKMGDTLGLVGNTGNARTTPPHLHFGIYRSGAINPLPYVFQTKRLRPMDFEPQFQTNYLVIKTSKANLRQGPDTSYPKIGELSRNDTIQLLGEYKNWLHVKTPTQQAFLHASLAKGL</sequence>
<dbReference type="EC" id="3.4.-.-" evidence="1"/>
<proteinExistence type="predicted"/>
<gene>
    <name evidence="1" type="primary">lytH</name>
    <name evidence="1" type="ORF">FVB9532_00383</name>
</gene>
<reference evidence="1" key="1">
    <citation type="submission" date="2019-09" db="EMBL/GenBank/DDBJ databases">
        <authorList>
            <person name="Rodrigo-Torres L."/>
            <person name="Arahal R. D."/>
            <person name="Lucena T."/>
        </authorList>
    </citation>
    <scope>NUCLEOTIDE SEQUENCE</scope>
    <source>
        <strain evidence="1">ISS653</strain>
    </source>
</reference>
<organism evidence="1 2">
    <name type="scientific">Mesonia oceanica</name>
    <dbReference type="NCBI Taxonomy" id="2687242"/>
    <lineage>
        <taxon>Bacteria</taxon>
        <taxon>Pseudomonadati</taxon>
        <taxon>Bacteroidota</taxon>
        <taxon>Flavobacteriia</taxon>
        <taxon>Flavobacteriales</taxon>
        <taxon>Flavobacteriaceae</taxon>
        <taxon>Mesonia</taxon>
    </lineage>
</organism>
<evidence type="ECO:0000313" key="1">
    <source>
        <dbReference type="EMBL" id="VVU99131.1"/>
    </source>
</evidence>
<name>A0AC61Y3S7_9FLAO</name>
<dbReference type="Proteomes" id="UP000356253">
    <property type="component" value="Unassembled WGS sequence"/>
</dbReference>
<comment type="caution">
    <text evidence="1">The sequence shown here is derived from an EMBL/GenBank/DDBJ whole genome shotgun (WGS) entry which is preliminary data.</text>
</comment>
<keyword evidence="2" id="KW-1185">Reference proteome</keyword>
<protein>
    <submittedName>
        <fullName evidence="1">L-Ala--D-Glu endopeptidase</fullName>
        <ecNumber evidence="1">3.4.-.-</ecNumber>
    </submittedName>
</protein>
<dbReference type="EMBL" id="CABVMM010000001">
    <property type="protein sequence ID" value="VVU99131.1"/>
    <property type="molecule type" value="Genomic_DNA"/>
</dbReference>
<evidence type="ECO:0000313" key="2">
    <source>
        <dbReference type="Proteomes" id="UP000356253"/>
    </source>
</evidence>